<dbReference type="Pfam" id="PF01569">
    <property type="entry name" value="PAP2"/>
    <property type="match status" value="1"/>
</dbReference>
<dbReference type="Gene3D" id="1.20.144.10">
    <property type="entry name" value="Phosphatidic acid phosphatase type 2/haloperoxidase"/>
    <property type="match status" value="1"/>
</dbReference>
<keyword evidence="1" id="KW-0472">Membrane</keyword>
<feature type="transmembrane region" description="Helical" evidence="1">
    <location>
        <begin position="107"/>
        <end position="124"/>
    </location>
</feature>
<dbReference type="RefSeq" id="WP_367852487.1">
    <property type="nucleotide sequence ID" value="NZ_JBFOHK010000001.1"/>
</dbReference>
<dbReference type="InterPro" id="IPR036938">
    <property type="entry name" value="PAP2/HPO_sf"/>
</dbReference>
<accession>A0ABV3Q983</accession>
<dbReference type="SMART" id="SM00014">
    <property type="entry name" value="acidPPc"/>
    <property type="match status" value="1"/>
</dbReference>
<feature type="transmembrane region" description="Helical" evidence="1">
    <location>
        <begin position="131"/>
        <end position="151"/>
    </location>
</feature>
<evidence type="ECO:0000259" key="2">
    <source>
        <dbReference type="SMART" id="SM00014"/>
    </source>
</evidence>
<feature type="transmembrane region" description="Helical" evidence="1">
    <location>
        <begin position="67"/>
        <end position="87"/>
    </location>
</feature>
<organism evidence="3 4">
    <name type="scientific">Rhodanobacter lycopersici</name>
    <dbReference type="NCBI Taxonomy" id="3162487"/>
    <lineage>
        <taxon>Bacteria</taxon>
        <taxon>Pseudomonadati</taxon>
        <taxon>Pseudomonadota</taxon>
        <taxon>Gammaproteobacteria</taxon>
        <taxon>Lysobacterales</taxon>
        <taxon>Rhodanobacteraceae</taxon>
        <taxon>Rhodanobacter</taxon>
    </lineage>
</organism>
<evidence type="ECO:0000256" key="1">
    <source>
        <dbReference type="SAM" id="Phobius"/>
    </source>
</evidence>
<gene>
    <name evidence="3" type="ORF">ABQJ54_01360</name>
</gene>
<sequence>MNAPSLPSVFWEPWNVALFQRMHATASSPHLLVAIATALAEWPLVVAASLTGWLLWRQRDRLGLIRLIVACGMALLTEALVGLLAFHPRPFAAGFGPAWVTHAANNSMPSTHVALAMVMAITLGMRKHRRASVAVLGLAAMLAWARIYVGIHWPADMLGAIINAGVSTMIAAGVARLLPIRCIPSFP</sequence>
<reference evidence="3 4" key="1">
    <citation type="submission" date="2024-06" db="EMBL/GenBank/DDBJ databases">
        <authorList>
            <person name="Woo H."/>
        </authorList>
    </citation>
    <scope>NUCLEOTIDE SEQUENCE [LARGE SCALE GENOMIC DNA]</scope>
    <source>
        <strain evidence="3 4">Si-c</strain>
    </source>
</reference>
<feature type="transmembrane region" description="Helical" evidence="1">
    <location>
        <begin position="31"/>
        <end position="55"/>
    </location>
</feature>
<keyword evidence="1" id="KW-0812">Transmembrane</keyword>
<protein>
    <submittedName>
        <fullName evidence="3">Phosphatase PAP2 family protein</fullName>
    </submittedName>
</protein>
<name>A0ABV3Q983_9GAMM</name>
<evidence type="ECO:0000313" key="4">
    <source>
        <dbReference type="Proteomes" id="UP001556220"/>
    </source>
</evidence>
<feature type="domain" description="Phosphatidic acid phosphatase type 2/haloperoxidase" evidence="2">
    <location>
        <begin position="62"/>
        <end position="172"/>
    </location>
</feature>
<keyword evidence="4" id="KW-1185">Reference proteome</keyword>
<keyword evidence="1" id="KW-1133">Transmembrane helix</keyword>
<dbReference type="Proteomes" id="UP001556220">
    <property type="component" value="Unassembled WGS sequence"/>
</dbReference>
<dbReference type="SUPFAM" id="SSF48317">
    <property type="entry name" value="Acid phosphatase/Vanadium-dependent haloperoxidase"/>
    <property type="match status" value="1"/>
</dbReference>
<proteinExistence type="predicted"/>
<evidence type="ECO:0000313" key="3">
    <source>
        <dbReference type="EMBL" id="MEW9570391.1"/>
    </source>
</evidence>
<feature type="transmembrane region" description="Helical" evidence="1">
    <location>
        <begin position="157"/>
        <end position="178"/>
    </location>
</feature>
<dbReference type="EMBL" id="JBFOHK010000001">
    <property type="protein sequence ID" value="MEW9570391.1"/>
    <property type="molecule type" value="Genomic_DNA"/>
</dbReference>
<dbReference type="InterPro" id="IPR000326">
    <property type="entry name" value="PAP2/HPO"/>
</dbReference>
<comment type="caution">
    <text evidence="3">The sequence shown here is derived from an EMBL/GenBank/DDBJ whole genome shotgun (WGS) entry which is preliminary data.</text>
</comment>